<evidence type="ECO:0000256" key="1">
    <source>
        <dbReference type="SAM" id="MobiDB-lite"/>
    </source>
</evidence>
<dbReference type="EMBL" id="LCDG01000002">
    <property type="protein sequence ID" value="KKS48232.1"/>
    <property type="molecule type" value="Genomic_DNA"/>
</dbReference>
<comment type="caution">
    <text evidence="2">The sequence shown here is derived from an EMBL/GenBank/DDBJ whole genome shotgun (WGS) entry which is preliminary data.</text>
</comment>
<dbReference type="STRING" id="1618756.UV12_C0002G0081"/>
<proteinExistence type="predicted"/>
<gene>
    <name evidence="2" type="ORF">UV12_C0002G0081</name>
</gene>
<name>A0A0G0ZHP5_9BACT</name>
<feature type="region of interest" description="Disordered" evidence="1">
    <location>
        <begin position="1"/>
        <end position="37"/>
    </location>
</feature>
<reference evidence="2 3" key="1">
    <citation type="journal article" date="2015" name="Nature">
        <title>rRNA introns, odd ribosomes, and small enigmatic genomes across a large radiation of phyla.</title>
        <authorList>
            <person name="Brown C.T."/>
            <person name="Hug L.A."/>
            <person name="Thomas B.C."/>
            <person name="Sharon I."/>
            <person name="Castelle C.J."/>
            <person name="Singh A."/>
            <person name="Wilkins M.J."/>
            <person name="Williams K.H."/>
            <person name="Banfield J.F."/>
        </authorList>
    </citation>
    <scope>NUCLEOTIDE SEQUENCE [LARGE SCALE GENOMIC DNA]</scope>
</reference>
<accession>A0A0G0ZHP5</accession>
<dbReference type="AlphaFoldDB" id="A0A0G0ZHP5"/>
<feature type="compositionally biased region" description="Basic and acidic residues" evidence="1">
    <location>
        <begin position="12"/>
        <end position="37"/>
    </location>
</feature>
<dbReference type="Proteomes" id="UP000034704">
    <property type="component" value="Unassembled WGS sequence"/>
</dbReference>
<evidence type="ECO:0000313" key="2">
    <source>
        <dbReference type="EMBL" id="KKS48232.1"/>
    </source>
</evidence>
<organism evidence="2 3">
    <name type="scientific">Candidatus Nomurabacteria bacterium GW2011_GWC2_42_20</name>
    <dbReference type="NCBI Taxonomy" id="1618756"/>
    <lineage>
        <taxon>Bacteria</taxon>
        <taxon>Candidatus Nomuraibacteriota</taxon>
    </lineage>
</organism>
<sequence>MSSSDDYIVITESHDMNDDSSDSDIKTPVEGEEVSRRTLEDQGISILGEDGGPEKVGDIDQFSRELMDEGGIEIVSGDEKDLFL</sequence>
<evidence type="ECO:0000313" key="3">
    <source>
        <dbReference type="Proteomes" id="UP000034704"/>
    </source>
</evidence>
<protein>
    <submittedName>
        <fullName evidence="2">Uncharacterized protein</fullName>
    </submittedName>
</protein>